<feature type="compositionally biased region" description="Basic and acidic residues" evidence="1">
    <location>
        <begin position="149"/>
        <end position="160"/>
    </location>
</feature>
<sequence length="160" mass="17586">MSDNSSAVSKSSKAAEKAASYEFTPEDFKLMMIIWEDQNPGFPVQNWERHAARAGISIAKAKQQFAKARDAYLEQMKDNVPAVPVIKPRKKRARVGPEEDAEASPAHKKSKSRAKDTDEQDNSDSSPERPVGEDYAKKVVKSRVPNSKNKIDVKGKGGGG</sequence>
<evidence type="ECO:0000313" key="3">
    <source>
        <dbReference type="Proteomes" id="UP001390339"/>
    </source>
</evidence>
<evidence type="ECO:0000256" key="1">
    <source>
        <dbReference type="SAM" id="MobiDB-lite"/>
    </source>
</evidence>
<accession>A0ABR2HTB4</accession>
<reference evidence="2 3" key="1">
    <citation type="journal article" date="2024" name="IMA Fungus">
        <title>Apiospora arundinis, a panoply of carbohydrate-active enzymes and secondary metabolites.</title>
        <authorList>
            <person name="Sorensen T."/>
            <person name="Petersen C."/>
            <person name="Muurmann A.T."/>
            <person name="Christiansen J.V."/>
            <person name="Brundto M.L."/>
            <person name="Overgaard C.K."/>
            <person name="Boysen A.T."/>
            <person name="Wollenberg R.D."/>
            <person name="Larsen T.O."/>
            <person name="Sorensen J.L."/>
            <person name="Nielsen K.L."/>
            <person name="Sondergaard T.E."/>
        </authorList>
    </citation>
    <scope>NUCLEOTIDE SEQUENCE [LARGE SCALE GENOMIC DNA]</scope>
    <source>
        <strain evidence="2 3">AAU 773</strain>
    </source>
</reference>
<name>A0ABR2HTB4_9PEZI</name>
<dbReference type="Proteomes" id="UP001390339">
    <property type="component" value="Unassembled WGS sequence"/>
</dbReference>
<comment type="caution">
    <text evidence="2">The sequence shown here is derived from an EMBL/GenBank/DDBJ whole genome shotgun (WGS) entry which is preliminary data.</text>
</comment>
<evidence type="ECO:0000313" key="2">
    <source>
        <dbReference type="EMBL" id="KAK8852128.1"/>
    </source>
</evidence>
<protein>
    <recommendedName>
        <fullName evidence="4">Myb-like domain-containing protein</fullName>
    </recommendedName>
</protein>
<dbReference type="EMBL" id="JAPCWZ010000009">
    <property type="protein sequence ID" value="KAK8852128.1"/>
    <property type="molecule type" value="Genomic_DNA"/>
</dbReference>
<keyword evidence="3" id="KW-1185">Reference proteome</keyword>
<evidence type="ECO:0008006" key="4">
    <source>
        <dbReference type="Google" id="ProtNLM"/>
    </source>
</evidence>
<organism evidence="2 3">
    <name type="scientific">Apiospora arundinis</name>
    <dbReference type="NCBI Taxonomy" id="335852"/>
    <lineage>
        <taxon>Eukaryota</taxon>
        <taxon>Fungi</taxon>
        <taxon>Dikarya</taxon>
        <taxon>Ascomycota</taxon>
        <taxon>Pezizomycotina</taxon>
        <taxon>Sordariomycetes</taxon>
        <taxon>Xylariomycetidae</taxon>
        <taxon>Amphisphaeriales</taxon>
        <taxon>Apiosporaceae</taxon>
        <taxon>Apiospora</taxon>
    </lineage>
</organism>
<feature type="compositionally biased region" description="Basic and acidic residues" evidence="1">
    <location>
        <begin position="126"/>
        <end position="137"/>
    </location>
</feature>
<gene>
    <name evidence="2" type="ORF">PGQ11_014607</name>
</gene>
<proteinExistence type="predicted"/>
<feature type="region of interest" description="Disordered" evidence="1">
    <location>
        <begin position="76"/>
        <end position="160"/>
    </location>
</feature>